<name>A0AA35W4I0_GEOBA</name>
<feature type="region of interest" description="Disordered" evidence="5">
    <location>
        <begin position="147"/>
        <end position="170"/>
    </location>
</feature>
<dbReference type="InterPro" id="IPR013083">
    <property type="entry name" value="Znf_RING/FYVE/PHD"/>
</dbReference>
<dbReference type="InterPro" id="IPR001841">
    <property type="entry name" value="Znf_RING"/>
</dbReference>
<evidence type="ECO:0000256" key="4">
    <source>
        <dbReference type="PROSITE-ProRule" id="PRU00175"/>
    </source>
</evidence>
<evidence type="ECO:0000313" key="7">
    <source>
        <dbReference type="EMBL" id="CAI7997741.1"/>
    </source>
</evidence>
<dbReference type="Proteomes" id="UP001174909">
    <property type="component" value="Unassembled WGS sequence"/>
</dbReference>
<dbReference type="PANTHER" id="PTHR23041">
    <property type="entry name" value="RING FINGER DOMAIN-CONTAINING"/>
    <property type="match status" value="1"/>
</dbReference>
<accession>A0AA35W4I0</accession>
<dbReference type="EMBL" id="CASHTH010000326">
    <property type="protein sequence ID" value="CAI7997741.1"/>
    <property type="molecule type" value="Genomic_DNA"/>
</dbReference>
<feature type="non-terminal residue" evidence="7">
    <location>
        <position position="1"/>
    </location>
</feature>
<evidence type="ECO:0000256" key="3">
    <source>
        <dbReference type="ARBA" id="ARBA00022833"/>
    </source>
</evidence>
<dbReference type="GO" id="GO:0008270">
    <property type="term" value="F:zinc ion binding"/>
    <property type="evidence" value="ECO:0007669"/>
    <property type="project" value="UniProtKB-KW"/>
</dbReference>
<feature type="compositionally biased region" description="Low complexity" evidence="5">
    <location>
        <begin position="19"/>
        <end position="37"/>
    </location>
</feature>
<keyword evidence="8" id="KW-1185">Reference proteome</keyword>
<organism evidence="7 8">
    <name type="scientific">Geodia barretti</name>
    <name type="common">Barrett's horny sponge</name>
    <dbReference type="NCBI Taxonomy" id="519541"/>
    <lineage>
        <taxon>Eukaryota</taxon>
        <taxon>Metazoa</taxon>
        <taxon>Porifera</taxon>
        <taxon>Demospongiae</taxon>
        <taxon>Heteroscleromorpha</taxon>
        <taxon>Tetractinellida</taxon>
        <taxon>Astrophorina</taxon>
        <taxon>Geodiidae</taxon>
        <taxon>Geodia</taxon>
    </lineage>
</organism>
<gene>
    <name evidence="7" type="ORF">GBAR_LOCUS2235</name>
</gene>
<feature type="compositionally biased region" description="Basic residues" evidence="5">
    <location>
        <begin position="1"/>
        <end position="18"/>
    </location>
</feature>
<dbReference type="PROSITE" id="PS00518">
    <property type="entry name" value="ZF_RING_1"/>
    <property type="match status" value="1"/>
</dbReference>
<evidence type="ECO:0000256" key="1">
    <source>
        <dbReference type="ARBA" id="ARBA00022723"/>
    </source>
</evidence>
<protein>
    <recommendedName>
        <fullName evidence="6">RING-type domain-containing protein</fullName>
    </recommendedName>
</protein>
<dbReference type="PROSITE" id="PS50089">
    <property type="entry name" value="ZF_RING_2"/>
    <property type="match status" value="1"/>
</dbReference>
<dbReference type="PANTHER" id="PTHR23041:SF78">
    <property type="entry name" value="E3 UBIQUITIN-PROTEIN LIGASE RNF4"/>
    <property type="match status" value="1"/>
</dbReference>
<comment type="caution">
    <text evidence="7">The sequence shown here is derived from an EMBL/GenBank/DDBJ whole genome shotgun (WGS) entry which is preliminary data.</text>
</comment>
<keyword evidence="1" id="KW-0479">Metal-binding</keyword>
<keyword evidence="3" id="KW-0862">Zinc</keyword>
<feature type="domain" description="RING-type" evidence="6">
    <location>
        <begin position="179"/>
        <end position="211"/>
    </location>
</feature>
<feature type="compositionally biased region" description="Low complexity" evidence="5">
    <location>
        <begin position="156"/>
        <end position="170"/>
    </location>
</feature>
<proteinExistence type="predicted"/>
<evidence type="ECO:0000313" key="8">
    <source>
        <dbReference type="Proteomes" id="UP001174909"/>
    </source>
</evidence>
<evidence type="ECO:0000256" key="5">
    <source>
        <dbReference type="SAM" id="MobiDB-lite"/>
    </source>
</evidence>
<evidence type="ECO:0000256" key="2">
    <source>
        <dbReference type="ARBA" id="ARBA00022771"/>
    </source>
</evidence>
<keyword evidence="2 4" id="KW-0863">Zinc-finger</keyword>
<sequence>MDRQHQPRVRLRRSKRLRLASPAATTLSSSRLSSCSRGGDGNNWRGRMGERAGEMFSDLTRRAISISSSEGLSSPGGAGGGVVDLTNDSGVEDELVDLTSPVTGLDLNGRPNCGRERGRRRLRGDVVVLDDESDESAADEVQIMEPARPLPHSSKPETTSAETPTASSVASPTKSLIKCPICMENAATFERRGSQVAVTTCGHVFCGACIR</sequence>
<dbReference type="GO" id="GO:0045944">
    <property type="term" value="P:positive regulation of transcription by RNA polymerase II"/>
    <property type="evidence" value="ECO:0007669"/>
    <property type="project" value="TreeGrafter"/>
</dbReference>
<dbReference type="InterPro" id="IPR027370">
    <property type="entry name" value="Znf-RING_euk"/>
</dbReference>
<dbReference type="SUPFAM" id="SSF57850">
    <property type="entry name" value="RING/U-box"/>
    <property type="match status" value="1"/>
</dbReference>
<evidence type="ECO:0000259" key="6">
    <source>
        <dbReference type="PROSITE" id="PS50089"/>
    </source>
</evidence>
<dbReference type="InterPro" id="IPR017907">
    <property type="entry name" value="Znf_RING_CS"/>
</dbReference>
<dbReference type="InterPro" id="IPR047134">
    <property type="entry name" value="RNF4"/>
</dbReference>
<reference evidence="7" key="1">
    <citation type="submission" date="2023-03" db="EMBL/GenBank/DDBJ databases">
        <authorList>
            <person name="Steffen K."/>
            <person name="Cardenas P."/>
        </authorList>
    </citation>
    <scope>NUCLEOTIDE SEQUENCE</scope>
</reference>
<dbReference type="Pfam" id="PF13445">
    <property type="entry name" value="zf-RING_UBOX"/>
    <property type="match status" value="1"/>
</dbReference>
<dbReference type="AlphaFoldDB" id="A0AA35W4I0"/>
<dbReference type="Gene3D" id="3.30.40.10">
    <property type="entry name" value="Zinc/RING finger domain, C3HC4 (zinc finger)"/>
    <property type="match status" value="1"/>
</dbReference>
<feature type="region of interest" description="Disordered" evidence="5">
    <location>
        <begin position="1"/>
        <end position="47"/>
    </location>
</feature>